<gene>
    <name evidence="9" type="ORF">DFQ59_107138</name>
</gene>
<feature type="transmembrane region" description="Helical" evidence="6">
    <location>
        <begin position="239"/>
        <end position="258"/>
    </location>
</feature>
<sequence>MRKPEALAALLLAIAASPALGAATEASLDWWQMSMQLLGGLALFLFGMEQMAEALKAVAGDGLKVLLARLTGNRVMGLFTGAAITAIIQSSSVTTVMLVGFVSAGLMSLSQAVGVILGADIGTTITAQIVAFKVTRYALLLVAAGFLMNFAGRAEALRQYGQLTMGLGLIFFGMGLMSDGMRPLRDYEPFIALMQGFSHPLYGILAATLFTGLVQSSSATMGVVIAMATQGLVNLEAGIALALGANIGTCMTAGLAAIGKPREAVRVAVAHVTFKVAGVLLVVGFIPELAQLVRSVSPAADDLAGLERLAAETPRQIANAHTLFNVGLALLFLPAASFFARFCEWVVPDRPLQEEEVVRARYLDSELLSTPSLALDGVRLEIGHMGQHVQAMLDQMLPALLTGSRASLRRVAGMDDAVDTLHGAVVTYLGQISKRSLTNDQTRDFMHLMEAANDLENIGDVIETDLVALGEKRLQVGLHISRATQEVLTGLHAVVAETVTTALRAVADRDPEAAAAVIARKREFNRLVGSASRHEVHRLVATEPNRLPAYRMEVDVIEKLKRIYYFAKRLAKTVVVEEDDEGEE</sequence>
<dbReference type="Gene3D" id="1.20.58.220">
    <property type="entry name" value="Phosphate transport system protein phou homolog 2, domain 2"/>
    <property type="match status" value="1"/>
</dbReference>
<keyword evidence="7" id="KW-0732">Signal</keyword>
<evidence type="ECO:0000313" key="9">
    <source>
        <dbReference type="EMBL" id="RCX28391.1"/>
    </source>
</evidence>
<evidence type="ECO:0000256" key="1">
    <source>
        <dbReference type="ARBA" id="ARBA00004651"/>
    </source>
</evidence>
<keyword evidence="2" id="KW-1003">Cell membrane</keyword>
<dbReference type="GO" id="GO:0044341">
    <property type="term" value="P:sodium-dependent phosphate transport"/>
    <property type="evidence" value="ECO:0007669"/>
    <property type="project" value="InterPro"/>
</dbReference>
<dbReference type="OrthoDB" id="9763003at2"/>
<feature type="transmembrane region" description="Helical" evidence="6">
    <location>
        <begin position="265"/>
        <end position="286"/>
    </location>
</feature>
<dbReference type="EMBL" id="QPJY01000007">
    <property type="protein sequence ID" value="RCX28391.1"/>
    <property type="molecule type" value="Genomic_DNA"/>
</dbReference>
<evidence type="ECO:0000256" key="2">
    <source>
        <dbReference type="ARBA" id="ARBA00022475"/>
    </source>
</evidence>
<dbReference type="InterPro" id="IPR026022">
    <property type="entry name" value="PhoU_dom"/>
</dbReference>
<keyword evidence="3 6" id="KW-0812">Transmembrane</keyword>
<organism evidence="9 10">
    <name type="scientific">Thioalbus denitrificans</name>
    <dbReference type="NCBI Taxonomy" id="547122"/>
    <lineage>
        <taxon>Bacteria</taxon>
        <taxon>Pseudomonadati</taxon>
        <taxon>Pseudomonadota</taxon>
        <taxon>Gammaproteobacteria</taxon>
        <taxon>Chromatiales</taxon>
        <taxon>Ectothiorhodospiraceae</taxon>
        <taxon>Thioalbus</taxon>
    </lineage>
</organism>
<dbReference type="PANTHER" id="PTHR10010:SF46">
    <property type="entry name" value="SODIUM-DEPENDENT PHOSPHATE TRANSPORT PROTEIN 2B"/>
    <property type="match status" value="1"/>
</dbReference>
<dbReference type="Pfam" id="PF02690">
    <property type="entry name" value="Na_Pi_cotrans"/>
    <property type="match status" value="1"/>
</dbReference>
<feature type="transmembrane region" description="Helical" evidence="6">
    <location>
        <begin position="160"/>
        <end position="180"/>
    </location>
</feature>
<dbReference type="Proteomes" id="UP000252707">
    <property type="component" value="Unassembled WGS sequence"/>
</dbReference>
<comment type="caution">
    <text evidence="9">The sequence shown here is derived from an EMBL/GenBank/DDBJ whole genome shotgun (WGS) entry which is preliminary data.</text>
</comment>
<dbReference type="InterPro" id="IPR004633">
    <property type="entry name" value="NaPi_cotrn-rel/YqeW-like"/>
</dbReference>
<feature type="transmembrane region" description="Helical" evidence="6">
    <location>
        <begin position="201"/>
        <end position="227"/>
    </location>
</feature>
<evidence type="ECO:0000256" key="3">
    <source>
        <dbReference type="ARBA" id="ARBA00022692"/>
    </source>
</evidence>
<evidence type="ECO:0000256" key="7">
    <source>
        <dbReference type="SAM" id="SignalP"/>
    </source>
</evidence>
<keyword evidence="4 6" id="KW-1133">Transmembrane helix</keyword>
<evidence type="ECO:0000256" key="5">
    <source>
        <dbReference type="ARBA" id="ARBA00023136"/>
    </source>
</evidence>
<dbReference type="NCBIfam" id="TIGR00704">
    <property type="entry name" value="NaPi_cotrn_rel"/>
    <property type="match status" value="1"/>
</dbReference>
<feature type="chain" id="PRO_5016663116" evidence="7">
    <location>
        <begin position="22"/>
        <end position="584"/>
    </location>
</feature>
<accession>A0A369C4A5</accession>
<evidence type="ECO:0000256" key="6">
    <source>
        <dbReference type="SAM" id="Phobius"/>
    </source>
</evidence>
<protein>
    <submittedName>
        <fullName evidence="9">Phosphate:Na+ symporter</fullName>
    </submittedName>
</protein>
<feature type="transmembrane region" description="Helical" evidence="6">
    <location>
        <begin position="323"/>
        <end position="343"/>
    </location>
</feature>
<feature type="transmembrane region" description="Helical" evidence="6">
    <location>
        <begin position="78"/>
        <end position="103"/>
    </location>
</feature>
<name>A0A369C4A5_9GAMM</name>
<dbReference type="AlphaFoldDB" id="A0A369C4A5"/>
<evidence type="ECO:0000259" key="8">
    <source>
        <dbReference type="Pfam" id="PF01895"/>
    </source>
</evidence>
<dbReference type="SUPFAM" id="SSF109755">
    <property type="entry name" value="PhoU-like"/>
    <property type="match status" value="1"/>
</dbReference>
<dbReference type="PANTHER" id="PTHR10010">
    <property type="entry name" value="SOLUTE CARRIER FAMILY 34 SODIUM PHOSPHATE , MEMBER 2-RELATED"/>
    <property type="match status" value="1"/>
</dbReference>
<feature type="domain" description="PhoU" evidence="8">
    <location>
        <begin position="383"/>
        <end position="462"/>
    </location>
</feature>
<evidence type="ECO:0000313" key="10">
    <source>
        <dbReference type="Proteomes" id="UP000252707"/>
    </source>
</evidence>
<dbReference type="InterPro" id="IPR003841">
    <property type="entry name" value="Na/Pi_transpt"/>
</dbReference>
<proteinExistence type="predicted"/>
<feature type="transmembrane region" description="Helical" evidence="6">
    <location>
        <begin position="31"/>
        <end position="48"/>
    </location>
</feature>
<dbReference type="GO" id="GO:0005886">
    <property type="term" value="C:plasma membrane"/>
    <property type="evidence" value="ECO:0007669"/>
    <property type="project" value="UniProtKB-SubCell"/>
</dbReference>
<keyword evidence="10" id="KW-1185">Reference proteome</keyword>
<reference evidence="9 10" key="1">
    <citation type="submission" date="2018-07" db="EMBL/GenBank/DDBJ databases">
        <title>Genomic Encyclopedia of Type Strains, Phase IV (KMG-IV): sequencing the most valuable type-strain genomes for metagenomic binning, comparative biology and taxonomic classification.</title>
        <authorList>
            <person name="Goeker M."/>
        </authorList>
    </citation>
    <scope>NUCLEOTIDE SEQUENCE [LARGE SCALE GENOMIC DNA]</scope>
    <source>
        <strain evidence="9 10">DSM 26407</strain>
    </source>
</reference>
<dbReference type="InterPro" id="IPR038078">
    <property type="entry name" value="PhoU-like_sf"/>
</dbReference>
<comment type="subcellular location">
    <subcellularLocation>
        <location evidence="1">Cell membrane</location>
        <topology evidence="1">Multi-pass membrane protein</topology>
    </subcellularLocation>
</comment>
<keyword evidence="5 6" id="KW-0472">Membrane</keyword>
<dbReference type="Pfam" id="PF01895">
    <property type="entry name" value="PhoU"/>
    <property type="match status" value="1"/>
</dbReference>
<dbReference type="GO" id="GO:0005436">
    <property type="term" value="F:sodium:phosphate symporter activity"/>
    <property type="evidence" value="ECO:0007669"/>
    <property type="project" value="InterPro"/>
</dbReference>
<feature type="signal peptide" evidence="7">
    <location>
        <begin position="1"/>
        <end position="21"/>
    </location>
</feature>
<dbReference type="NCBIfam" id="NF037997">
    <property type="entry name" value="Na_Pi_symport"/>
    <property type="match status" value="1"/>
</dbReference>
<evidence type="ECO:0000256" key="4">
    <source>
        <dbReference type="ARBA" id="ARBA00022989"/>
    </source>
</evidence>
<dbReference type="RefSeq" id="WP_114280325.1">
    <property type="nucleotide sequence ID" value="NZ_QPJY01000007.1"/>
</dbReference>